<keyword evidence="3 4" id="KW-0862">Zinc</keyword>
<sequence>MQNAKLVSENTTSLEIQDKARDQEVATLTNVLLSISDNKLESVGLLNEIRDRILELIRRNVSSVCTGTWSILKMCNTLRKRNVDPKCGRRRRMEPSESKSAAAVSNGEVPQQQQQQQLRSSEPSPLAKEGALGGELRNKLDFKGADEGESSEGCAEDCMMYLKTGSCRFGSSCMFNHSIRSRIVYVRQLPLIKKYV</sequence>
<evidence type="ECO:0000259" key="6">
    <source>
        <dbReference type="PROSITE" id="PS50103"/>
    </source>
</evidence>
<name>I3SW75_LOTJA</name>
<dbReference type="PROSITE" id="PS50103">
    <property type="entry name" value="ZF_C3H1"/>
    <property type="match status" value="1"/>
</dbReference>
<organism evidence="7">
    <name type="scientific">Lotus japonicus</name>
    <name type="common">Lotus corniculatus var. japonicus</name>
    <dbReference type="NCBI Taxonomy" id="34305"/>
    <lineage>
        <taxon>Eukaryota</taxon>
        <taxon>Viridiplantae</taxon>
        <taxon>Streptophyta</taxon>
        <taxon>Embryophyta</taxon>
        <taxon>Tracheophyta</taxon>
        <taxon>Spermatophyta</taxon>
        <taxon>Magnoliopsida</taxon>
        <taxon>eudicotyledons</taxon>
        <taxon>Gunneridae</taxon>
        <taxon>Pentapetalae</taxon>
        <taxon>rosids</taxon>
        <taxon>fabids</taxon>
        <taxon>Fabales</taxon>
        <taxon>Fabaceae</taxon>
        <taxon>Papilionoideae</taxon>
        <taxon>50 kb inversion clade</taxon>
        <taxon>NPAAA clade</taxon>
        <taxon>Hologalegina</taxon>
        <taxon>robinioid clade</taxon>
        <taxon>Loteae</taxon>
        <taxon>Lotus</taxon>
    </lineage>
</organism>
<protein>
    <recommendedName>
        <fullName evidence="6">C3H1-type domain-containing protein</fullName>
    </recommendedName>
</protein>
<evidence type="ECO:0000256" key="5">
    <source>
        <dbReference type="SAM" id="MobiDB-lite"/>
    </source>
</evidence>
<proteinExistence type="evidence at transcript level"/>
<dbReference type="AlphaFoldDB" id="I3SW75"/>
<feature type="region of interest" description="Disordered" evidence="5">
    <location>
        <begin position="86"/>
        <end position="130"/>
    </location>
</feature>
<dbReference type="InterPro" id="IPR000571">
    <property type="entry name" value="Znf_CCCH"/>
</dbReference>
<dbReference type="Pfam" id="PF00642">
    <property type="entry name" value="zf-CCCH"/>
    <property type="match status" value="1"/>
</dbReference>
<evidence type="ECO:0000256" key="1">
    <source>
        <dbReference type="ARBA" id="ARBA00022723"/>
    </source>
</evidence>
<feature type="zinc finger region" description="C3H1-type" evidence="4">
    <location>
        <begin position="157"/>
        <end position="180"/>
    </location>
</feature>
<feature type="domain" description="C3H1-type" evidence="6">
    <location>
        <begin position="157"/>
        <end position="180"/>
    </location>
</feature>
<dbReference type="InterPro" id="IPR036855">
    <property type="entry name" value="Znf_CCCH_sf"/>
</dbReference>
<evidence type="ECO:0000256" key="3">
    <source>
        <dbReference type="ARBA" id="ARBA00022833"/>
    </source>
</evidence>
<accession>I3SW75</accession>
<dbReference type="EMBL" id="BT144723">
    <property type="protein sequence ID" value="AFK44517.1"/>
    <property type="molecule type" value="mRNA"/>
</dbReference>
<reference evidence="7" key="1">
    <citation type="submission" date="2012-05" db="EMBL/GenBank/DDBJ databases">
        <authorList>
            <person name="Krishnakumar V."/>
            <person name="Cheung F."/>
            <person name="Xiao Y."/>
            <person name="Chan A."/>
            <person name="Moskal W.A."/>
            <person name="Town C.D."/>
        </authorList>
    </citation>
    <scope>NUCLEOTIDE SEQUENCE</scope>
</reference>
<evidence type="ECO:0000256" key="4">
    <source>
        <dbReference type="PROSITE-ProRule" id="PRU00723"/>
    </source>
</evidence>
<feature type="compositionally biased region" description="Basic and acidic residues" evidence="5">
    <location>
        <begin position="86"/>
        <end position="97"/>
    </location>
</feature>
<keyword evidence="2 4" id="KW-0863">Zinc-finger</keyword>
<dbReference type="GO" id="GO:0008270">
    <property type="term" value="F:zinc ion binding"/>
    <property type="evidence" value="ECO:0007669"/>
    <property type="project" value="UniProtKB-KW"/>
</dbReference>
<evidence type="ECO:0000256" key="2">
    <source>
        <dbReference type="ARBA" id="ARBA00022771"/>
    </source>
</evidence>
<dbReference type="SUPFAM" id="SSF90229">
    <property type="entry name" value="CCCH zinc finger"/>
    <property type="match status" value="1"/>
</dbReference>
<keyword evidence="1 4" id="KW-0479">Metal-binding</keyword>
<evidence type="ECO:0000313" key="7">
    <source>
        <dbReference type="EMBL" id="AFK44517.1"/>
    </source>
</evidence>